<dbReference type="InterPro" id="IPR050315">
    <property type="entry name" value="FAD-oxidoreductase_2"/>
</dbReference>
<dbReference type="SUPFAM" id="SSF51905">
    <property type="entry name" value="FAD/NAD(P)-binding domain"/>
    <property type="match status" value="1"/>
</dbReference>
<dbReference type="PANTHER" id="PTHR43400">
    <property type="entry name" value="FUMARATE REDUCTASE"/>
    <property type="match status" value="1"/>
</dbReference>
<dbReference type="SUPFAM" id="SSF56425">
    <property type="entry name" value="Succinate dehydrogenase/fumarate reductase flavoprotein, catalytic domain"/>
    <property type="match status" value="1"/>
</dbReference>
<dbReference type="Pfam" id="PF00890">
    <property type="entry name" value="FAD_binding_2"/>
    <property type="match status" value="1"/>
</dbReference>
<evidence type="ECO:0000313" key="6">
    <source>
        <dbReference type="EMBL" id="MEC4294931.1"/>
    </source>
</evidence>
<dbReference type="InterPro" id="IPR036188">
    <property type="entry name" value="FAD/NAD-bd_sf"/>
</dbReference>
<keyword evidence="3" id="KW-0274">FAD</keyword>
<dbReference type="RefSeq" id="WP_326454647.1">
    <property type="nucleotide sequence ID" value="NZ_JAYMFH010000006.1"/>
</dbReference>
<organism evidence="6 7">
    <name type="scientific">Adlercreutzia shanghongiae</name>
    <dbReference type="NCBI Taxonomy" id="3111773"/>
    <lineage>
        <taxon>Bacteria</taxon>
        <taxon>Bacillati</taxon>
        <taxon>Actinomycetota</taxon>
        <taxon>Coriobacteriia</taxon>
        <taxon>Eggerthellales</taxon>
        <taxon>Eggerthellaceae</taxon>
        <taxon>Adlercreutzia</taxon>
    </lineage>
</organism>
<evidence type="ECO:0000256" key="4">
    <source>
        <dbReference type="ARBA" id="ARBA00023002"/>
    </source>
</evidence>
<sequence length="520" mass="54407">MEMDCRIDIAKKGISRRSLLIGGAAASLAAASAALTGCAPSTGKPELSATGASNADTNWDEEFDIVVVGGGGAGASAAIIAHDAGSSVVVLEKGEMLGGSTALCGQAIIGVDTKVQREAGITDSVDEALKYYMAAGDGDEELMRAMLEESGPAVDWLIDLGMQVPATISNPGLTKGGQEDAFAEIAAPIARTHWSVTPQPGLWPVLAQAMEKRGIDTRTKFPVVGLIRDDASGEIRGVVAMDGNTEVRIAAKKAVILCAGGFSRNCEMKQRLISKHPIASHANIYDTGDGMNLGLSVGCDVGWFGFLKNITYVRPEEPEASLGAVTLAISGSENFEGNPPFILVNTSGKRFTNERKFYSLICEDLQQELEGKCFAISCGAYAEAALPYVIQAESISDLANAIEVEPDILESTINEWNEACSANADTAFGRSQDLLPILEAPYVAVEVRPGTGTSFGGVIVDTNARAIDSLTKEPISRLYACGNNGSFLGRYYPSCGAAVCSAVTSGRIAGRDAAALESWS</sequence>
<dbReference type="InterPro" id="IPR003953">
    <property type="entry name" value="FAD-dep_OxRdtase_2_FAD-bd"/>
</dbReference>
<feature type="domain" description="FAD-dependent oxidoreductase 2 FAD-binding" evidence="5">
    <location>
        <begin position="64"/>
        <end position="498"/>
    </location>
</feature>
<evidence type="ECO:0000256" key="1">
    <source>
        <dbReference type="ARBA" id="ARBA00001974"/>
    </source>
</evidence>
<keyword evidence="4" id="KW-0560">Oxidoreductase</keyword>
<dbReference type="InterPro" id="IPR027477">
    <property type="entry name" value="Succ_DH/fumarate_Rdtase_cat_sf"/>
</dbReference>
<dbReference type="PANTHER" id="PTHR43400:SF10">
    <property type="entry name" value="3-OXOSTEROID 1-DEHYDROGENASE"/>
    <property type="match status" value="1"/>
</dbReference>
<dbReference type="PROSITE" id="PS51318">
    <property type="entry name" value="TAT"/>
    <property type="match status" value="1"/>
</dbReference>
<comment type="cofactor">
    <cofactor evidence="1">
        <name>FAD</name>
        <dbReference type="ChEBI" id="CHEBI:57692"/>
    </cofactor>
</comment>
<dbReference type="InterPro" id="IPR006311">
    <property type="entry name" value="TAT_signal"/>
</dbReference>
<protein>
    <submittedName>
        <fullName evidence="6">FAD-dependent oxidoreductase</fullName>
    </submittedName>
</protein>
<proteinExistence type="predicted"/>
<accession>A0ABU6IZ35</accession>
<evidence type="ECO:0000256" key="2">
    <source>
        <dbReference type="ARBA" id="ARBA00022630"/>
    </source>
</evidence>
<dbReference type="Gene3D" id="3.90.700.10">
    <property type="entry name" value="Succinate dehydrogenase/fumarate reductase flavoprotein, catalytic domain"/>
    <property type="match status" value="1"/>
</dbReference>
<keyword evidence="7" id="KW-1185">Reference proteome</keyword>
<dbReference type="Gene3D" id="3.50.50.60">
    <property type="entry name" value="FAD/NAD(P)-binding domain"/>
    <property type="match status" value="1"/>
</dbReference>
<dbReference type="Proteomes" id="UP001343724">
    <property type="component" value="Unassembled WGS sequence"/>
</dbReference>
<evidence type="ECO:0000259" key="5">
    <source>
        <dbReference type="Pfam" id="PF00890"/>
    </source>
</evidence>
<comment type="caution">
    <text evidence="6">The sequence shown here is derived from an EMBL/GenBank/DDBJ whole genome shotgun (WGS) entry which is preliminary data.</text>
</comment>
<dbReference type="EMBL" id="JAYMFH010000006">
    <property type="protein sequence ID" value="MEC4294931.1"/>
    <property type="molecule type" value="Genomic_DNA"/>
</dbReference>
<evidence type="ECO:0000256" key="3">
    <source>
        <dbReference type="ARBA" id="ARBA00022827"/>
    </source>
</evidence>
<name>A0ABU6IZ35_9ACTN</name>
<keyword evidence="2" id="KW-0285">Flavoprotein</keyword>
<gene>
    <name evidence="6" type="ORF">VJ920_06385</name>
</gene>
<reference evidence="6 7" key="1">
    <citation type="submission" date="2024-01" db="EMBL/GenBank/DDBJ databases">
        <title>novel species in genus Adlercreutzia.</title>
        <authorList>
            <person name="Liu X."/>
        </authorList>
    </citation>
    <scope>NUCLEOTIDE SEQUENCE [LARGE SCALE GENOMIC DNA]</scope>
    <source>
        <strain evidence="6 7">R22</strain>
    </source>
</reference>
<evidence type="ECO:0000313" key="7">
    <source>
        <dbReference type="Proteomes" id="UP001343724"/>
    </source>
</evidence>